<protein>
    <submittedName>
        <fullName evidence="2">Uncharacterized protein</fullName>
    </submittedName>
</protein>
<keyword evidence="1" id="KW-0812">Transmembrane</keyword>
<keyword evidence="3" id="KW-1185">Reference proteome</keyword>
<sequence length="143" mass="15399">MSIAQLISGATIVLTKHDKVNEKSSDVHTIDTESEYSKRKIEFPDIQWPNVSGVHLPEINFSVIILICGVIGIVLLTSLCLIYLCPYCLGFGKSGIYAGSIVSACQRCMATGGPGGKPLKVVLVMLFVIVLVILSVIVISKIH</sequence>
<proteinExistence type="predicted"/>
<evidence type="ECO:0000313" key="2">
    <source>
        <dbReference type="EMBL" id="KAF0425716.1"/>
    </source>
</evidence>
<accession>A0A8H3X9C8</accession>
<reference evidence="2 3" key="1">
    <citation type="journal article" date="2019" name="Environ. Microbiol.">
        <title>At the nexus of three kingdoms: the genome of the mycorrhizal fungus Gigaspora margarita provides insights into plant, endobacterial and fungal interactions.</title>
        <authorList>
            <person name="Venice F."/>
            <person name="Ghignone S."/>
            <person name="Salvioli di Fossalunga A."/>
            <person name="Amselem J."/>
            <person name="Novero M."/>
            <person name="Xianan X."/>
            <person name="Sedzielewska Toro K."/>
            <person name="Morin E."/>
            <person name="Lipzen A."/>
            <person name="Grigoriev I.V."/>
            <person name="Henrissat B."/>
            <person name="Martin F.M."/>
            <person name="Bonfante P."/>
        </authorList>
    </citation>
    <scope>NUCLEOTIDE SEQUENCE [LARGE SCALE GENOMIC DNA]</scope>
    <source>
        <strain evidence="2 3">BEG34</strain>
    </source>
</reference>
<evidence type="ECO:0000313" key="3">
    <source>
        <dbReference type="Proteomes" id="UP000439903"/>
    </source>
</evidence>
<dbReference type="OrthoDB" id="2492777at2759"/>
<comment type="caution">
    <text evidence="2">The sequence shown here is derived from an EMBL/GenBank/DDBJ whole genome shotgun (WGS) entry which is preliminary data.</text>
</comment>
<dbReference type="AlphaFoldDB" id="A0A8H3X9C8"/>
<evidence type="ECO:0000256" key="1">
    <source>
        <dbReference type="SAM" id="Phobius"/>
    </source>
</evidence>
<gene>
    <name evidence="2" type="ORF">F8M41_006290</name>
</gene>
<dbReference type="Proteomes" id="UP000439903">
    <property type="component" value="Unassembled WGS sequence"/>
</dbReference>
<name>A0A8H3X9C8_GIGMA</name>
<dbReference type="EMBL" id="WTPW01001614">
    <property type="protein sequence ID" value="KAF0425716.1"/>
    <property type="molecule type" value="Genomic_DNA"/>
</dbReference>
<feature type="transmembrane region" description="Helical" evidence="1">
    <location>
        <begin position="121"/>
        <end position="139"/>
    </location>
</feature>
<feature type="transmembrane region" description="Helical" evidence="1">
    <location>
        <begin position="59"/>
        <end position="84"/>
    </location>
</feature>
<keyword evidence="1" id="KW-0472">Membrane</keyword>
<organism evidence="2 3">
    <name type="scientific">Gigaspora margarita</name>
    <dbReference type="NCBI Taxonomy" id="4874"/>
    <lineage>
        <taxon>Eukaryota</taxon>
        <taxon>Fungi</taxon>
        <taxon>Fungi incertae sedis</taxon>
        <taxon>Mucoromycota</taxon>
        <taxon>Glomeromycotina</taxon>
        <taxon>Glomeromycetes</taxon>
        <taxon>Diversisporales</taxon>
        <taxon>Gigasporaceae</taxon>
        <taxon>Gigaspora</taxon>
    </lineage>
</organism>
<keyword evidence="1" id="KW-1133">Transmembrane helix</keyword>